<dbReference type="RefSeq" id="WP_010118759.1">
    <property type="nucleotide sequence ID" value="NZ_DAITTW010000021.1"/>
</dbReference>
<dbReference type="GO" id="GO:0033743">
    <property type="term" value="F:peptide-methionine (R)-S-oxide reductase activity"/>
    <property type="evidence" value="ECO:0007669"/>
    <property type="project" value="UniProtKB-EC"/>
</dbReference>
<dbReference type="InterPro" id="IPR028427">
    <property type="entry name" value="Met_Sox_Rdtase_MsrB"/>
</dbReference>
<dbReference type="InterPro" id="IPR011057">
    <property type="entry name" value="Mss4-like_sf"/>
</dbReference>
<dbReference type="Gene3D" id="2.170.150.20">
    <property type="entry name" value="Peptide methionine sulfoxide reductase"/>
    <property type="match status" value="1"/>
</dbReference>
<dbReference type="Proteomes" id="UP000261739">
    <property type="component" value="Unassembled WGS sequence"/>
</dbReference>
<comment type="caution">
    <text evidence="6">The sequence shown here is derived from an EMBL/GenBank/DDBJ whole genome shotgun (WGS) entry which is preliminary data.</text>
</comment>
<dbReference type="InterPro" id="IPR002579">
    <property type="entry name" value="Met_Sox_Rdtase_MsrB_dom"/>
</dbReference>
<proteinExistence type="predicted"/>
<dbReference type="EMBL" id="DQID01000153">
    <property type="protein sequence ID" value="HCT14262.1"/>
    <property type="molecule type" value="Genomic_DNA"/>
</dbReference>
<keyword evidence="2" id="KW-0560">Oxidoreductase</keyword>
<feature type="domain" description="MsrB" evidence="5">
    <location>
        <begin position="35"/>
        <end position="159"/>
    </location>
</feature>
<evidence type="ECO:0000313" key="6">
    <source>
        <dbReference type="EMBL" id="HCT14262.1"/>
    </source>
</evidence>
<dbReference type="SUPFAM" id="SSF51316">
    <property type="entry name" value="Mss4-like"/>
    <property type="match status" value="1"/>
</dbReference>
<feature type="compositionally biased region" description="Low complexity" evidence="4">
    <location>
        <begin position="1"/>
        <end position="10"/>
    </location>
</feature>
<evidence type="ECO:0000256" key="2">
    <source>
        <dbReference type="ARBA" id="ARBA00023002"/>
    </source>
</evidence>
<dbReference type="GO" id="GO:0030091">
    <property type="term" value="P:protein repair"/>
    <property type="evidence" value="ECO:0007669"/>
    <property type="project" value="InterPro"/>
</dbReference>
<evidence type="ECO:0000256" key="3">
    <source>
        <dbReference type="ARBA" id="ARBA00048488"/>
    </source>
</evidence>
<feature type="region of interest" description="Disordered" evidence="4">
    <location>
        <begin position="1"/>
        <end position="29"/>
    </location>
</feature>
<dbReference type="PANTHER" id="PTHR10173">
    <property type="entry name" value="METHIONINE SULFOXIDE REDUCTASE"/>
    <property type="match status" value="1"/>
</dbReference>
<accession>A0A3D4SYD2</accession>
<protein>
    <recommendedName>
        <fullName evidence="1">peptide-methionine (R)-S-oxide reductase</fullName>
        <ecNumber evidence="1">1.8.4.12</ecNumber>
    </recommendedName>
</protein>
<evidence type="ECO:0000259" key="5">
    <source>
        <dbReference type="PROSITE" id="PS51790"/>
    </source>
</evidence>
<dbReference type="GO" id="GO:0006979">
    <property type="term" value="P:response to oxidative stress"/>
    <property type="evidence" value="ECO:0007669"/>
    <property type="project" value="InterPro"/>
</dbReference>
<reference evidence="6 7" key="1">
    <citation type="journal article" date="2018" name="Nat. Biotechnol.">
        <title>A standardized bacterial taxonomy based on genome phylogeny substantially revises the tree of life.</title>
        <authorList>
            <person name="Parks D.H."/>
            <person name="Chuvochina M."/>
            <person name="Waite D.W."/>
            <person name="Rinke C."/>
            <person name="Skarshewski A."/>
            <person name="Chaumeil P.A."/>
            <person name="Hugenholtz P."/>
        </authorList>
    </citation>
    <scope>NUCLEOTIDE SEQUENCE [LARGE SCALE GENOMIC DNA]</scope>
    <source>
        <strain evidence="6">UBA11247</strain>
    </source>
</reference>
<comment type="catalytic activity">
    <reaction evidence="3">
        <text>L-methionyl-[protein] + [thioredoxin]-disulfide + H2O = L-methionyl-(R)-S-oxide-[protein] + [thioredoxin]-dithiol</text>
        <dbReference type="Rhea" id="RHEA:24164"/>
        <dbReference type="Rhea" id="RHEA-COMP:10698"/>
        <dbReference type="Rhea" id="RHEA-COMP:10700"/>
        <dbReference type="Rhea" id="RHEA-COMP:12313"/>
        <dbReference type="Rhea" id="RHEA-COMP:12314"/>
        <dbReference type="ChEBI" id="CHEBI:15377"/>
        <dbReference type="ChEBI" id="CHEBI:16044"/>
        <dbReference type="ChEBI" id="CHEBI:29950"/>
        <dbReference type="ChEBI" id="CHEBI:45764"/>
        <dbReference type="ChEBI" id="CHEBI:50058"/>
        <dbReference type="EC" id="1.8.4.12"/>
    </reaction>
</comment>
<sequence length="159" mass="17607">MAETSETTETPETDQNSTGGTAAVGPIEDFSTLTDEQWRERLDPNSYQVLRHAATERPFSHPYNDDDTEAVYVCRGCGAELFRSTEKFHSHCGWPSFFDPADSDAVIERVDDSLGTRRTEVLCANCGGHLGHVFAGEGYDTPTDLRYCINGLALQQQPK</sequence>
<gene>
    <name evidence="6" type="primary">msrB</name>
    <name evidence="6" type="ORF">DIW82_05560</name>
</gene>
<evidence type="ECO:0000256" key="4">
    <source>
        <dbReference type="SAM" id="MobiDB-lite"/>
    </source>
</evidence>
<dbReference type="Pfam" id="PF01641">
    <property type="entry name" value="SelR"/>
    <property type="match status" value="1"/>
</dbReference>
<dbReference type="AlphaFoldDB" id="A0A3D4SYD2"/>
<evidence type="ECO:0000256" key="1">
    <source>
        <dbReference type="ARBA" id="ARBA00012499"/>
    </source>
</evidence>
<evidence type="ECO:0000313" key="7">
    <source>
        <dbReference type="Proteomes" id="UP000261739"/>
    </source>
</evidence>
<organism evidence="6 7">
    <name type="scientific">Corynebacterium nuruki</name>
    <dbReference type="NCBI Taxonomy" id="1032851"/>
    <lineage>
        <taxon>Bacteria</taxon>
        <taxon>Bacillati</taxon>
        <taxon>Actinomycetota</taxon>
        <taxon>Actinomycetes</taxon>
        <taxon>Mycobacteriales</taxon>
        <taxon>Corynebacteriaceae</taxon>
        <taxon>Corynebacterium</taxon>
    </lineage>
</organism>
<dbReference type="PROSITE" id="PS51790">
    <property type="entry name" value="MSRB"/>
    <property type="match status" value="1"/>
</dbReference>
<dbReference type="STRING" id="863239.GCA_000213935_02589"/>
<dbReference type="GO" id="GO:0005737">
    <property type="term" value="C:cytoplasm"/>
    <property type="evidence" value="ECO:0007669"/>
    <property type="project" value="TreeGrafter"/>
</dbReference>
<dbReference type="EC" id="1.8.4.12" evidence="1"/>
<dbReference type="PANTHER" id="PTHR10173:SF52">
    <property type="entry name" value="METHIONINE-R-SULFOXIDE REDUCTASE B1"/>
    <property type="match status" value="1"/>
</dbReference>
<dbReference type="NCBIfam" id="TIGR00357">
    <property type="entry name" value="peptide-methionine (R)-S-oxide reductase MsrB"/>
    <property type="match status" value="1"/>
</dbReference>
<name>A0A3D4SYD2_9CORY</name>